<feature type="signal peptide" evidence="1">
    <location>
        <begin position="1"/>
        <end position="20"/>
    </location>
</feature>
<keyword evidence="3" id="KW-1185">Reference proteome</keyword>
<dbReference type="Proteomes" id="UP000641139">
    <property type="component" value="Unassembled WGS sequence"/>
</dbReference>
<name>A0ABS0SP27_9FLAO</name>
<accession>A0ABS0SP27</accession>
<proteinExistence type="predicted"/>
<sequence>MMKHLFLLCISLLLSVSVYGQKDSENYIKAGKPVFVIAKRNNCRILSENIDREKTELETNFKLLNVEVREVLSLKKGEGIQFENEAHTTVYIEGDNNLGDNCTKVIFWDGKSTSDPIVYKGLYLSTEYFSPKLLKKKLQSNYYTYFLSKLEEYKNKEEKITSHSKEVSDRFVYYELVKEIDYSNFMSSYELLPVNTKGIKVIQVKCNGKNNSRTIYLNEKGQLIKRRSFFEDGEESSINEYVYENGLLRKKIQKSNKGAIDETLYAYNDNEIFAKAISKDNPPFENYYNCNYAQLKEDFLDLYIVHFSTFDYSVNERAAVIKQGNLIVNKKLDLTIHLSRTKNYLPITYKYKNKEGKIIAKQPTLWENIFEGEKTEYHWDNNQRISKIVITEGKEKTVYTYEYEMY</sequence>
<dbReference type="EMBL" id="JAEFDC010000010">
    <property type="protein sequence ID" value="MBI1647561.1"/>
    <property type="molecule type" value="Genomic_DNA"/>
</dbReference>
<dbReference type="RefSeq" id="WP_198467121.1">
    <property type="nucleotide sequence ID" value="NZ_JAEFDC010000010.1"/>
</dbReference>
<evidence type="ECO:0000313" key="3">
    <source>
        <dbReference type="Proteomes" id="UP000641139"/>
    </source>
</evidence>
<keyword evidence="1" id="KW-0732">Signal</keyword>
<feature type="chain" id="PRO_5045441870" description="Sugar-binding protein" evidence="1">
    <location>
        <begin position="21"/>
        <end position="406"/>
    </location>
</feature>
<gene>
    <name evidence="2" type="ORF">I7X30_10895</name>
</gene>
<reference evidence="2 3" key="1">
    <citation type="journal article" date="2021" name="Int. J. Syst. Evol. Microbiol.">
        <title>Capnocytophaga periodontitidis sp. nov., isolated from subgingival plaque of periodontitis patient.</title>
        <authorList>
            <person name="Zhang Y."/>
            <person name="Qiao D."/>
            <person name="Shi W."/>
            <person name="Wu D."/>
            <person name="Cai M."/>
        </authorList>
    </citation>
    <scope>NUCLEOTIDE SEQUENCE [LARGE SCALE GENOMIC DNA]</scope>
    <source>
        <strain evidence="2 3">051621</strain>
    </source>
</reference>
<protein>
    <recommendedName>
        <fullName evidence="4">Sugar-binding protein</fullName>
    </recommendedName>
</protein>
<evidence type="ECO:0008006" key="4">
    <source>
        <dbReference type="Google" id="ProtNLM"/>
    </source>
</evidence>
<evidence type="ECO:0000313" key="2">
    <source>
        <dbReference type="EMBL" id="MBI1647561.1"/>
    </source>
</evidence>
<organism evidence="2 3">
    <name type="scientific">Capnocytophaga periodontitidis</name>
    <dbReference type="NCBI Taxonomy" id="2795027"/>
    <lineage>
        <taxon>Bacteria</taxon>
        <taxon>Pseudomonadati</taxon>
        <taxon>Bacteroidota</taxon>
        <taxon>Flavobacteriia</taxon>
        <taxon>Flavobacteriales</taxon>
        <taxon>Flavobacteriaceae</taxon>
        <taxon>Capnocytophaga</taxon>
    </lineage>
</organism>
<comment type="caution">
    <text evidence="2">The sequence shown here is derived from an EMBL/GenBank/DDBJ whole genome shotgun (WGS) entry which is preliminary data.</text>
</comment>
<evidence type="ECO:0000256" key="1">
    <source>
        <dbReference type="SAM" id="SignalP"/>
    </source>
</evidence>